<evidence type="ECO:0000256" key="1">
    <source>
        <dbReference type="ARBA" id="ARBA00022737"/>
    </source>
</evidence>
<dbReference type="InterPro" id="IPR019734">
    <property type="entry name" value="TPR_rpt"/>
</dbReference>
<keyword evidence="6" id="KW-1185">Reference proteome</keyword>
<reference evidence="5 6" key="1">
    <citation type="submission" date="2023-01" db="EMBL/GenBank/DDBJ databases">
        <title>Novel diversity within Roseofilum (Cyanobacteria; Desertifilaceae) from marine benthic mats with descriptions of four novel species.</title>
        <authorList>
            <person name="Wang Y."/>
            <person name="Berthold D.E."/>
            <person name="Hu J."/>
            <person name="Lefler F.W."/>
            <person name="Laughinghouse H.D. IV."/>
        </authorList>
    </citation>
    <scope>NUCLEOTIDE SEQUENCE [LARGE SCALE GENOMIC DNA]</scope>
    <source>
        <strain evidence="5 6">BLCC-M154</strain>
    </source>
</reference>
<dbReference type="Pfam" id="PF13181">
    <property type="entry name" value="TPR_8"/>
    <property type="match status" value="1"/>
</dbReference>
<keyword evidence="2 3" id="KW-0802">TPR repeat</keyword>
<dbReference type="InterPro" id="IPR011990">
    <property type="entry name" value="TPR-like_helical_dom_sf"/>
</dbReference>
<gene>
    <name evidence="5" type="ORF">PMG71_22430</name>
</gene>
<evidence type="ECO:0000256" key="2">
    <source>
        <dbReference type="ARBA" id="ARBA00022803"/>
    </source>
</evidence>
<dbReference type="PANTHER" id="PTHR44858">
    <property type="entry name" value="TETRATRICOPEPTIDE REPEAT PROTEIN 6"/>
    <property type="match status" value="1"/>
</dbReference>
<keyword evidence="1" id="KW-0677">Repeat</keyword>
<organism evidence="5 6">
    <name type="scientific">Roseofilum acuticapitatum BLCC-M154</name>
    <dbReference type="NCBI Taxonomy" id="3022444"/>
    <lineage>
        <taxon>Bacteria</taxon>
        <taxon>Bacillati</taxon>
        <taxon>Cyanobacteriota</taxon>
        <taxon>Cyanophyceae</taxon>
        <taxon>Desertifilales</taxon>
        <taxon>Desertifilaceae</taxon>
        <taxon>Roseofilum</taxon>
        <taxon>Roseofilum acuticapitatum</taxon>
    </lineage>
</organism>
<feature type="region of interest" description="Disordered" evidence="4">
    <location>
        <begin position="152"/>
        <end position="192"/>
    </location>
</feature>
<accession>A0ABT7AZ99</accession>
<sequence length="391" mass="44174">MLDWRKLWRSLLARLSQWWHKLWQRLGGNKVADSSAPQGPPLSYTHHEFLFNELLNGVSEQGWQEGEIRGFLRQWEERASEGEWLAWLERFGERVLGSRSPNLELGRRMVRLGEVYREALGQLAGEIGATLLARPREPEGVEEAPVVEEKPVIAPPPVMKKEPIVKPPEQKKEPPKRPQPAEKPTQPSLELPSLNSLSGVLRLLQLRPQMAKQLAQQMGIERSDPEGVLQELQVRALMQSSVKQEQGGNLRGAIASVDRALSLNAQSAIAWAMKGDLLFKLQKFEQAIAAYDRAITVNPHDEQTWYNRGMAQFQLQEFELALSSFEQAINLQPSFYAAWKNKAISLLNLGRDGEALEVCDRALEMEPDDPVLHTCREKAQKSLESGDKMGS</sequence>
<dbReference type="PROSITE" id="PS50293">
    <property type="entry name" value="TPR_REGION"/>
    <property type="match status" value="2"/>
</dbReference>
<dbReference type="RefSeq" id="WP_283755943.1">
    <property type="nucleotide sequence ID" value="NZ_JAQOSP010000146.1"/>
</dbReference>
<name>A0ABT7AZ99_9CYAN</name>
<proteinExistence type="predicted"/>
<feature type="compositionally biased region" description="Basic and acidic residues" evidence="4">
    <location>
        <begin position="159"/>
        <end position="180"/>
    </location>
</feature>
<dbReference type="SUPFAM" id="SSF48452">
    <property type="entry name" value="TPR-like"/>
    <property type="match status" value="1"/>
</dbReference>
<evidence type="ECO:0000256" key="4">
    <source>
        <dbReference type="SAM" id="MobiDB-lite"/>
    </source>
</evidence>
<protein>
    <submittedName>
        <fullName evidence="5">Tetratricopeptide repeat protein</fullName>
    </submittedName>
</protein>
<comment type="caution">
    <text evidence="5">The sequence shown here is derived from an EMBL/GenBank/DDBJ whole genome shotgun (WGS) entry which is preliminary data.</text>
</comment>
<evidence type="ECO:0000256" key="3">
    <source>
        <dbReference type="PROSITE-ProRule" id="PRU00339"/>
    </source>
</evidence>
<evidence type="ECO:0000313" key="5">
    <source>
        <dbReference type="EMBL" id="MDJ1172190.1"/>
    </source>
</evidence>
<dbReference type="PROSITE" id="PS50005">
    <property type="entry name" value="TPR"/>
    <property type="match status" value="3"/>
</dbReference>
<dbReference type="EMBL" id="JAQOSP010000146">
    <property type="protein sequence ID" value="MDJ1172190.1"/>
    <property type="molecule type" value="Genomic_DNA"/>
</dbReference>
<feature type="compositionally biased region" description="Low complexity" evidence="4">
    <location>
        <begin position="182"/>
        <end position="192"/>
    </location>
</feature>
<dbReference type="PANTHER" id="PTHR44858:SF1">
    <property type="entry name" value="UDP-N-ACETYLGLUCOSAMINE--PEPTIDE N-ACETYLGLUCOSAMINYLTRANSFERASE SPINDLY-RELATED"/>
    <property type="match status" value="1"/>
</dbReference>
<feature type="repeat" description="TPR" evidence="3">
    <location>
        <begin position="302"/>
        <end position="335"/>
    </location>
</feature>
<dbReference type="Proteomes" id="UP001235303">
    <property type="component" value="Unassembled WGS sequence"/>
</dbReference>
<dbReference type="Gene3D" id="1.25.40.10">
    <property type="entry name" value="Tetratricopeptide repeat domain"/>
    <property type="match status" value="2"/>
</dbReference>
<dbReference type="InterPro" id="IPR050498">
    <property type="entry name" value="Ycf3"/>
</dbReference>
<dbReference type="Pfam" id="PF13414">
    <property type="entry name" value="TPR_11"/>
    <property type="match status" value="1"/>
</dbReference>
<feature type="repeat" description="TPR" evidence="3">
    <location>
        <begin position="268"/>
        <end position="301"/>
    </location>
</feature>
<feature type="repeat" description="TPR" evidence="3">
    <location>
        <begin position="336"/>
        <end position="369"/>
    </location>
</feature>
<evidence type="ECO:0000313" key="6">
    <source>
        <dbReference type="Proteomes" id="UP001235303"/>
    </source>
</evidence>
<dbReference type="SMART" id="SM00028">
    <property type="entry name" value="TPR"/>
    <property type="match status" value="4"/>
</dbReference>